<dbReference type="RefSeq" id="WP_065536350.1">
    <property type="nucleotide sequence ID" value="NZ_CP016534.2"/>
</dbReference>
<keyword evidence="2" id="KW-1185">Reference proteome</keyword>
<evidence type="ECO:0000313" key="2">
    <source>
        <dbReference type="Proteomes" id="UP000092661"/>
    </source>
</evidence>
<name>A0ABM6D1Y7_9BACL</name>
<gene>
    <name evidence="1" type="ORF">BBH88_03315</name>
</gene>
<evidence type="ECO:0000313" key="1">
    <source>
        <dbReference type="EMBL" id="ANU09406.1"/>
    </source>
</evidence>
<protein>
    <submittedName>
        <fullName evidence="1">Uncharacterized protein</fullName>
    </submittedName>
</protein>
<accession>A0ABM6D1Y7</accession>
<dbReference type="Proteomes" id="UP000092661">
    <property type="component" value="Chromosome"/>
</dbReference>
<sequence length="225" mass="25876">MNNSIKYQKEIETWVSSLQKGETFEESYKTNSVTAKLLITTSYNHVLDIAYFEKYLLPGESTELVNYLSALAILNTNKGEPDPYYSEYDIGRFVASVYVKDKECFSEKENLLQKLLKQLESSSVRPNCVFIHDGHFEIAWYPKGSLVVMDYYQYAALVLEFAIFLNESPIDGLLLKNTCGETPNNEINFVNNGIMDCFPEFNSYYFGSSKGEAIEVISYRRQFFS</sequence>
<proteinExistence type="predicted"/>
<organism evidence="1 2">
    <name type="scientific">Planococcus antarcticus DSM 14505</name>
    <dbReference type="NCBI Taxonomy" id="1185653"/>
    <lineage>
        <taxon>Bacteria</taxon>
        <taxon>Bacillati</taxon>
        <taxon>Bacillota</taxon>
        <taxon>Bacilli</taxon>
        <taxon>Bacillales</taxon>
        <taxon>Caryophanaceae</taxon>
        <taxon>Planococcus</taxon>
    </lineage>
</organism>
<reference evidence="1" key="1">
    <citation type="submission" date="2016-10" db="EMBL/GenBank/DDBJ databases">
        <authorList>
            <person name="See-Too W.S."/>
        </authorList>
    </citation>
    <scope>NUCLEOTIDE SEQUENCE</scope>
    <source>
        <strain evidence="1">DSM 14505</strain>
    </source>
</reference>
<dbReference type="EMBL" id="CP016534">
    <property type="protein sequence ID" value="ANU09406.1"/>
    <property type="molecule type" value="Genomic_DNA"/>
</dbReference>